<dbReference type="EMBL" id="LS483468">
    <property type="protein sequence ID" value="SQI28953.1"/>
    <property type="molecule type" value="Genomic_DNA"/>
</dbReference>
<accession>A0A2X4TPX2</accession>
<name>A0A2X4TPX2_9NOCA</name>
<gene>
    <name evidence="1" type="ORF">NCTC10994_00706</name>
</gene>
<reference evidence="1 2" key="1">
    <citation type="submission" date="2018-06" db="EMBL/GenBank/DDBJ databases">
        <authorList>
            <consortium name="Pathogen Informatics"/>
            <person name="Doyle S."/>
        </authorList>
    </citation>
    <scope>NUCLEOTIDE SEQUENCE [LARGE SCALE GENOMIC DNA]</scope>
    <source>
        <strain evidence="1 2">NCTC10994</strain>
    </source>
</reference>
<dbReference type="KEGG" id="rcr:NCTC10994_00706"/>
<organism evidence="1 2">
    <name type="scientific">Rhodococcus coprophilus</name>
    <dbReference type="NCBI Taxonomy" id="38310"/>
    <lineage>
        <taxon>Bacteria</taxon>
        <taxon>Bacillati</taxon>
        <taxon>Actinomycetota</taxon>
        <taxon>Actinomycetes</taxon>
        <taxon>Mycobacteriales</taxon>
        <taxon>Nocardiaceae</taxon>
        <taxon>Rhodococcus</taxon>
    </lineage>
</organism>
<evidence type="ECO:0000313" key="2">
    <source>
        <dbReference type="Proteomes" id="UP000249091"/>
    </source>
</evidence>
<dbReference type="RefSeq" id="WP_174555750.1">
    <property type="nucleotide sequence ID" value="NZ_JAFBBL010000001.1"/>
</dbReference>
<dbReference type="AlphaFoldDB" id="A0A2X4TPX2"/>
<dbReference type="Proteomes" id="UP000249091">
    <property type="component" value="Chromosome 1"/>
</dbReference>
<proteinExistence type="predicted"/>
<evidence type="ECO:0000313" key="1">
    <source>
        <dbReference type="EMBL" id="SQI28953.1"/>
    </source>
</evidence>
<protein>
    <submittedName>
        <fullName evidence="1">Uncharacterized protein</fullName>
    </submittedName>
</protein>
<keyword evidence="2" id="KW-1185">Reference proteome</keyword>
<sequence length="80" mass="8729">MSADDLRDLLGSSFPDPVLVLDEGRLHTVDAAHTDERSKAFVVVTRDELRQQLPQDREHTDTDLELLASTLGSTVANLGG</sequence>